<name>C0ZBJ1_BREBN</name>
<evidence type="ECO:0000313" key="2">
    <source>
        <dbReference type="Proteomes" id="UP000001877"/>
    </source>
</evidence>
<dbReference type="STRING" id="358681.BBR47_21730"/>
<keyword evidence="2" id="KW-1185">Reference proteome</keyword>
<dbReference type="AlphaFoldDB" id="C0ZBJ1"/>
<sequence length="113" mass="13672">MYRKKGRKRLMLDSNLIKQLIKERSELHLNDPKGYDFWERLTELLSANTLETIEFFEACTEQEAYWLSEIFEDISARVNSRDFIECIKRVDRKYPELQLSKDIRVAEDFMDRT</sequence>
<dbReference type="eggNOG" id="ENOG50331ZK">
    <property type="taxonomic scope" value="Bacteria"/>
</dbReference>
<dbReference type="EMBL" id="AP008955">
    <property type="protein sequence ID" value="BAH43150.1"/>
    <property type="molecule type" value="Genomic_DNA"/>
</dbReference>
<dbReference type="HOGENOM" id="CLU_159929_0_0_9"/>
<protein>
    <recommendedName>
        <fullName evidence="3">PIN domain-containing protein</fullName>
    </recommendedName>
</protein>
<evidence type="ECO:0000313" key="1">
    <source>
        <dbReference type="EMBL" id="BAH43150.1"/>
    </source>
</evidence>
<accession>C0ZBJ1</accession>
<reference evidence="1 2" key="1">
    <citation type="submission" date="2005-03" db="EMBL/GenBank/DDBJ databases">
        <title>Brevibacillus brevis strain 47, complete genome.</title>
        <authorList>
            <person name="Hosoyama A."/>
            <person name="Yamada R."/>
            <person name="Hongo Y."/>
            <person name="Terui Y."/>
            <person name="Ankai A."/>
            <person name="Masuyama W."/>
            <person name="Sekiguchi M."/>
            <person name="Takeda T."/>
            <person name="Asano K."/>
            <person name="Ohji S."/>
            <person name="Ichikawa N."/>
            <person name="Narita S."/>
            <person name="Aoki N."/>
            <person name="Miura H."/>
            <person name="Matsushita S."/>
            <person name="Sekigawa T."/>
            <person name="Yamagata H."/>
            <person name="Yoshikawa H."/>
            <person name="Udaka S."/>
            <person name="Tanikawa S."/>
            <person name="Fujita N."/>
        </authorList>
    </citation>
    <scope>NUCLEOTIDE SEQUENCE [LARGE SCALE GENOMIC DNA]</scope>
    <source>
        <strain evidence="2">47 / JCM 6285 / NBRC 100599</strain>
    </source>
</reference>
<evidence type="ECO:0008006" key="3">
    <source>
        <dbReference type="Google" id="ProtNLM"/>
    </source>
</evidence>
<dbReference type="Proteomes" id="UP000001877">
    <property type="component" value="Chromosome"/>
</dbReference>
<dbReference type="KEGG" id="bbe:BBR47_21730"/>
<proteinExistence type="predicted"/>
<organism evidence="1 2">
    <name type="scientific">Brevibacillus brevis (strain 47 / JCM 6285 / NBRC 100599)</name>
    <dbReference type="NCBI Taxonomy" id="358681"/>
    <lineage>
        <taxon>Bacteria</taxon>
        <taxon>Bacillati</taxon>
        <taxon>Bacillota</taxon>
        <taxon>Bacilli</taxon>
        <taxon>Bacillales</taxon>
        <taxon>Paenibacillaceae</taxon>
        <taxon>Brevibacillus</taxon>
    </lineage>
</organism>
<gene>
    <name evidence="1" type="ordered locus">BBR47_21730</name>
</gene>